<dbReference type="Proteomes" id="UP000245627">
    <property type="component" value="Unassembled WGS sequence"/>
</dbReference>
<evidence type="ECO:0000259" key="3">
    <source>
        <dbReference type="Pfam" id="PF00465"/>
    </source>
</evidence>
<dbReference type="SUPFAM" id="SSF56796">
    <property type="entry name" value="Dehydroquinate synthase-like"/>
    <property type="match status" value="1"/>
</dbReference>
<dbReference type="PROSITE" id="PS00913">
    <property type="entry name" value="ADH_IRON_1"/>
    <property type="match status" value="1"/>
</dbReference>
<evidence type="ECO:0000313" key="6">
    <source>
        <dbReference type="Proteomes" id="UP000245627"/>
    </source>
</evidence>
<keyword evidence="6" id="KW-1185">Reference proteome</keyword>
<evidence type="ECO:0000256" key="2">
    <source>
        <dbReference type="ARBA" id="ARBA00023002"/>
    </source>
</evidence>
<dbReference type="InterPro" id="IPR039697">
    <property type="entry name" value="Alcohol_dehydrogenase_Fe"/>
</dbReference>
<dbReference type="GO" id="GO:0046872">
    <property type="term" value="F:metal ion binding"/>
    <property type="evidence" value="ECO:0007669"/>
    <property type="project" value="InterPro"/>
</dbReference>
<dbReference type="CDD" id="cd08179">
    <property type="entry name" value="NADPH_BDH"/>
    <property type="match status" value="1"/>
</dbReference>
<dbReference type="FunFam" id="3.40.50.1970:FF:000003">
    <property type="entry name" value="Alcohol dehydrogenase, iron-containing"/>
    <property type="match status" value="1"/>
</dbReference>
<evidence type="ECO:0000313" key="5">
    <source>
        <dbReference type="EMBL" id="PVH26958.1"/>
    </source>
</evidence>
<dbReference type="GO" id="GO:0004022">
    <property type="term" value="F:alcohol dehydrogenase (NAD+) activity"/>
    <property type="evidence" value="ECO:0007669"/>
    <property type="project" value="TreeGrafter"/>
</dbReference>
<dbReference type="InterPro" id="IPR001670">
    <property type="entry name" value="ADH_Fe/GldA"/>
</dbReference>
<dbReference type="OrthoDB" id="9801156at2"/>
<dbReference type="Pfam" id="PF25137">
    <property type="entry name" value="ADH_Fe_C"/>
    <property type="match status" value="1"/>
</dbReference>
<proteinExistence type="inferred from homology"/>
<dbReference type="RefSeq" id="WP_116774813.1">
    <property type="nucleotide sequence ID" value="NZ_QDKG01000001.1"/>
</dbReference>
<reference evidence="5 6" key="1">
    <citation type="submission" date="2018-04" db="EMBL/GenBank/DDBJ databases">
        <title>Sphingobacterium cortibacter sp. nov.</title>
        <authorList>
            <person name="Li Y."/>
        </authorList>
    </citation>
    <scope>NUCLEOTIDE SEQUENCE [LARGE SCALE GENOMIC DNA]</scope>
    <source>
        <strain evidence="5 6">2c-3</strain>
    </source>
</reference>
<dbReference type="PANTHER" id="PTHR11496:SF83">
    <property type="entry name" value="HYDROXYACID-OXOACID TRANSHYDROGENASE, MITOCHONDRIAL"/>
    <property type="match status" value="1"/>
</dbReference>
<dbReference type="PANTHER" id="PTHR11496">
    <property type="entry name" value="ALCOHOL DEHYDROGENASE"/>
    <property type="match status" value="1"/>
</dbReference>
<feature type="domain" description="Fe-containing alcohol dehydrogenase-like C-terminal" evidence="4">
    <location>
        <begin position="186"/>
        <end position="375"/>
    </location>
</feature>
<keyword evidence="2" id="KW-0560">Oxidoreductase</keyword>
<comment type="similarity">
    <text evidence="1">Belongs to the iron-containing alcohol dehydrogenase family.</text>
</comment>
<dbReference type="InterPro" id="IPR056798">
    <property type="entry name" value="ADH_Fe_C"/>
</dbReference>
<name>A0A2T8HNE3_9SPHI</name>
<evidence type="ECO:0000259" key="4">
    <source>
        <dbReference type="Pfam" id="PF25137"/>
    </source>
</evidence>
<dbReference type="FunFam" id="1.20.1090.10:FF:000001">
    <property type="entry name" value="Aldehyde-alcohol dehydrogenase"/>
    <property type="match status" value="1"/>
</dbReference>
<dbReference type="Gene3D" id="3.40.50.1970">
    <property type="match status" value="1"/>
</dbReference>
<organism evidence="5 6">
    <name type="scientific">Sphingobacterium corticibacter</name>
    <dbReference type="NCBI Taxonomy" id="2171749"/>
    <lineage>
        <taxon>Bacteria</taxon>
        <taxon>Pseudomonadati</taxon>
        <taxon>Bacteroidota</taxon>
        <taxon>Sphingobacteriia</taxon>
        <taxon>Sphingobacteriales</taxon>
        <taxon>Sphingobacteriaceae</taxon>
        <taxon>Sphingobacterium</taxon>
    </lineage>
</organism>
<dbReference type="Pfam" id="PF00465">
    <property type="entry name" value="Fe-ADH"/>
    <property type="match status" value="1"/>
</dbReference>
<protein>
    <submittedName>
        <fullName evidence="5">NADPH-dependent butanol dehydrogenase</fullName>
    </submittedName>
</protein>
<dbReference type="Gene3D" id="1.20.1090.10">
    <property type="entry name" value="Dehydroquinate synthase-like - alpha domain"/>
    <property type="match status" value="1"/>
</dbReference>
<dbReference type="EMBL" id="QDKG01000001">
    <property type="protein sequence ID" value="PVH26958.1"/>
    <property type="molecule type" value="Genomic_DNA"/>
</dbReference>
<gene>
    <name evidence="5" type="ORF">DC487_05025</name>
</gene>
<evidence type="ECO:0000256" key="1">
    <source>
        <dbReference type="ARBA" id="ARBA00007358"/>
    </source>
</evidence>
<sequence>MSKLFIAGEVFHGAGSLAELKNLQGKKAFIVTGGNSMRKSGTLDKTVAFLNEAGLETFIFDGVEEDPSSATSFKGAAAMREFQPDWIIGLGGCSAIDAAKMMWVFYEYPDLDFDSLLKPFSVPVLRNKAKFVAIPSTSGTGTETTGLAVITDREKGVKYPIVSYELTPDIAIVDGEVCASMPAHITANTGLDALTHCVEAYVSNIDDNYADVLAKGGLEIVFNNLKEAVANPTNITARQNMHDASFMAGLAFNNAWLGIVHSLSHQVGALYGIPHGAANAIFLPNVIRFNAKVSKRFPELAKVIGKETAEELAQAIEGLRADVKNISSLKEFGISKEDWEKNIDYITQNALVDPCTGFNPRVPVLQDLKDIYNACYEGVVYEG</sequence>
<dbReference type="PROSITE" id="PS00060">
    <property type="entry name" value="ADH_IRON_2"/>
    <property type="match status" value="1"/>
</dbReference>
<accession>A0A2T8HNE3</accession>
<feature type="domain" description="Alcohol dehydrogenase iron-type/glycerol dehydrogenase GldA" evidence="3">
    <location>
        <begin position="9"/>
        <end position="174"/>
    </location>
</feature>
<dbReference type="InterPro" id="IPR018211">
    <property type="entry name" value="ADH_Fe_CS"/>
</dbReference>
<dbReference type="InterPro" id="IPR034802">
    <property type="entry name" value="NADPH_BDH"/>
</dbReference>
<dbReference type="AlphaFoldDB" id="A0A2T8HNE3"/>
<comment type="caution">
    <text evidence="5">The sequence shown here is derived from an EMBL/GenBank/DDBJ whole genome shotgun (WGS) entry which is preliminary data.</text>
</comment>